<dbReference type="GO" id="GO:0098542">
    <property type="term" value="P:defense response to other organism"/>
    <property type="evidence" value="ECO:0007669"/>
    <property type="project" value="TreeGrafter"/>
</dbReference>
<evidence type="ECO:0000259" key="5">
    <source>
        <dbReference type="Pfam" id="PF18052"/>
    </source>
</evidence>
<dbReference type="InterPro" id="IPR038005">
    <property type="entry name" value="RX-like_CC"/>
</dbReference>
<dbReference type="Pfam" id="PF23559">
    <property type="entry name" value="WHD_DRP"/>
    <property type="match status" value="1"/>
</dbReference>
<dbReference type="FunFam" id="1.10.10.10:FF:000322">
    <property type="entry name" value="Probable disease resistance protein At1g63360"/>
    <property type="match status" value="1"/>
</dbReference>
<dbReference type="Gene3D" id="1.20.5.4130">
    <property type="match status" value="1"/>
</dbReference>
<dbReference type="InterPro" id="IPR027417">
    <property type="entry name" value="P-loop_NTPase"/>
</dbReference>
<dbReference type="FunFam" id="1.10.8.430:FF:000003">
    <property type="entry name" value="Probable disease resistance protein At5g66910"/>
    <property type="match status" value="1"/>
</dbReference>
<reference evidence="8 9" key="1">
    <citation type="journal article" date="2023" name="G3 (Bethesda)">
        <title>A haplotype-resolved chromosome-scale genome for Quercus rubra L. provides insights into the genetics of adaptive traits for red oak species.</title>
        <authorList>
            <person name="Kapoor B."/>
            <person name="Jenkins J."/>
            <person name="Schmutz J."/>
            <person name="Zhebentyayeva T."/>
            <person name="Kuelheim C."/>
            <person name="Coggeshall M."/>
            <person name="Heim C."/>
            <person name="Lasky J.R."/>
            <person name="Leites L."/>
            <person name="Islam-Faridi N."/>
            <person name="Romero-Severson J."/>
            <person name="DeLeo V.L."/>
            <person name="Lucas S.M."/>
            <person name="Lazic D."/>
            <person name="Gailing O."/>
            <person name="Carlson J."/>
            <person name="Staton M."/>
        </authorList>
    </citation>
    <scope>NUCLEOTIDE SEQUENCE [LARGE SCALE GENOMIC DNA]</scope>
    <source>
        <strain evidence="8">Pseudo-F2</strain>
    </source>
</reference>
<dbReference type="AlphaFoldDB" id="A0AAN7E3E5"/>
<dbReference type="InterPro" id="IPR055414">
    <property type="entry name" value="LRR_R13L4/SHOC2-like"/>
</dbReference>
<dbReference type="InterPro" id="IPR036388">
    <property type="entry name" value="WH-like_DNA-bd_sf"/>
</dbReference>
<proteinExistence type="predicted"/>
<evidence type="ECO:0000256" key="3">
    <source>
        <dbReference type="ARBA" id="ARBA00022821"/>
    </source>
</evidence>
<dbReference type="SUPFAM" id="SSF52058">
    <property type="entry name" value="L domain-like"/>
    <property type="match status" value="1"/>
</dbReference>
<dbReference type="Pfam" id="PF00931">
    <property type="entry name" value="NB-ARC"/>
    <property type="match status" value="1"/>
</dbReference>
<accession>A0AAN7E3E5</accession>
<evidence type="ECO:0000259" key="6">
    <source>
        <dbReference type="Pfam" id="PF23559"/>
    </source>
</evidence>
<feature type="domain" description="Disease resistance N-terminal" evidence="5">
    <location>
        <begin position="5"/>
        <end position="75"/>
    </location>
</feature>
<dbReference type="Gene3D" id="3.40.50.300">
    <property type="entry name" value="P-loop containing nucleotide triphosphate hydrolases"/>
    <property type="match status" value="1"/>
</dbReference>
<dbReference type="FunFam" id="3.40.50.300:FF:001091">
    <property type="entry name" value="Probable disease resistance protein At1g61300"/>
    <property type="match status" value="1"/>
</dbReference>
<dbReference type="Pfam" id="PF18052">
    <property type="entry name" value="Rx_N"/>
    <property type="match status" value="1"/>
</dbReference>
<evidence type="ECO:0000256" key="1">
    <source>
        <dbReference type="ARBA" id="ARBA00022737"/>
    </source>
</evidence>
<gene>
    <name evidence="8" type="ORF">RGQ29_005090</name>
</gene>
<dbReference type="InterPro" id="IPR002182">
    <property type="entry name" value="NB-ARC"/>
</dbReference>
<evidence type="ECO:0000259" key="4">
    <source>
        <dbReference type="Pfam" id="PF00931"/>
    </source>
</evidence>
<keyword evidence="2" id="KW-0547">Nucleotide-binding</keyword>
<organism evidence="8 9">
    <name type="scientific">Quercus rubra</name>
    <name type="common">Northern red oak</name>
    <name type="synonym">Quercus borealis</name>
    <dbReference type="NCBI Taxonomy" id="3512"/>
    <lineage>
        <taxon>Eukaryota</taxon>
        <taxon>Viridiplantae</taxon>
        <taxon>Streptophyta</taxon>
        <taxon>Embryophyta</taxon>
        <taxon>Tracheophyta</taxon>
        <taxon>Spermatophyta</taxon>
        <taxon>Magnoliopsida</taxon>
        <taxon>eudicotyledons</taxon>
        <taxon>Gunneridae</taxon>
        <taxon>Pentapetalae</taxon>
        <taxon>rosids</taxon>
        <taxon>fabids</taxon>
        <taxon>Fagales</taxon>
        <taxon>Fagaceae</taxon>
        <taxon>Quercus</taxon>
    </lineage>
</organism>
<dbReference type="Pfam" id="PF23598">
    <property type="entry name" value="LRR_14"/>
    <property type="match status" value="1"/>
</dbReference>
<evidence type="ECO:0000313" key="8">
    <source>
        <dbReference type="EMBL" id="KAK4562456.1"/>
    </source>
</evidence>
<sequence>MAEAVVSGVMTRIGDLLEQEEKFLFGVRNQVEMLQTELKLMQSLLKDADAKQDESETGGGIRKFIKSCSCSLDEVITVHKVVSKIEDMKAKVSSLRTISRDYGIRESMIKGGGSNSFNERKREERQTFSHLDHDVVGFDDDLNELVEFLLKEGEDSRVASICGMGGLGKTTLAKMVYNHPNVKKHFIDCCTWSYISQQCQRRRVWEEILIKVLSPTKEERDGIQKLKDAEIVEKLRGILCMRKCLVILDDIWDIETWNSLRAAFPLKNTSSKILLTSRNKQVSLHVDAEGFLYELQCLNKKRSWELLQKIAISRRKDFMTNANKPNIEKLGKEMIEYCGGLPLAITVFGDLLAAKQTLDEWEDVLKHIKSYIFKEDNLRVKKVLSLSYNDLPSCLKPCFLYFSHFPEDFEIPTKELIQMWMGEGLIQQIWHDEDNEHTLEYEGEQYLRELMQRCMVQVGKISKLGRTKTCHIHDLMREFCISKVKQENFLQITQKNIHSMEGNQGHIGKIRRLAITLESNDNFLKTKFNEYSYLRNPSFLRVLNLKNYKGKNLAKDIGHCIHLRFLSLENSYINKVPSSLRNLRCLQTLDLRLEWDQKVRVPNVFKEMEQLRHLYLPHKYRVSEKLELGNLLSSCPYIYELYVDYCIKKLPETRQFSPNLAKLDLSHTYLEEEPMPTLEKLPNLKILRLLRSSFEGKDMVCSEGGFPLLQYLFLDSLEIEEWRVDKGAMPSLCHLIIKYCKSLNSIPDGLRFITTLRELEIRNMPKSFKDKLDKRGPDFYKLQHVPSLVFEHCDSDW</sequence>
<comment type="caution">
    <text evidence="8">The sequence shown here is derived from an EMBL/GenBank/DDBJ whole genome shotgun (WGS) entry which is preliminary data.</text>
</comment>
<evidence type="ECO:0000259" key="7">
    <source>
        <dbReference type="Pfam" id="PF23598"/>
    </source>
</evidence>
<dbReference type="GO" id="GO:0043531">
    <property type="term" value="F:ADP binding"/>
    <property type="evidence" value="ECO:0007669"/>
    <property type="project" value="InterPro"/>
</dbReference>
<dbReference type="Gene3D" id="1.10.8.430">
    <property type="entry name" value="Helical domain of apoptotic protease-activating factors"/>
    <property type="match status" value="1"/>
</dbReference>
<dbReference type="PANTHER" id="PTHR23155">
    <property type="entry name" value="DISEASE RESISTANCE PROTEIN RP"/>
    <property type="match status" value="1"/>
</dbReference>
<name>A0AAN7E3E5_QUERU</name>
<dbReference type="Proteomes" id="UP001324115">
    <property type="component" value="Unassembled WGS sequence"/>
</dbReference>
<keyword evidence="9" id="KW-1185">Reference proteome</keyword>
<dbReference type="EMBL" id="JAXUIC010000011">
    <property type="protein sequence ID" value="KAK4562456.1"/>
    <property type="molecule type" value="Genomic_DNA"/>
</dbReference>
<feature type="domain" description="NB-ARC" evidence="4">
    <location>
        <begin position="139"/>
        <end position="315"/>
    </location>
</feature>
<keyword evidence="3" id="KW-0611">Plant defense</keyword>
<dbReference type="InterPro" id="IPR058922">
    <property type="entry name" value="WHD_DRP"/>
</dbReference>
<feature type="domain" description="Disease resistance R13L4/SHOC-2-like LRR" evidence="7">
    <location>
        <begin position="528"/>
        <end position="631"/>
    </location>
</feature>
<dbReference type="PANTHER" id="PTHR23155:SF1185">
    <property type="entry name" value="DISEASE RESISTANCE RPP8-LIKE PROTEIN 3-RELATED"/>
    <property type="match status" value="1"/>
</dbReference>
<dbReference type="InterPro" id="IPR042197">
    <property type="entry name" value="Apaf_helical"/>
</dbReference>
<feature type="domain" description="Disease resistance protein winged helix" evidence="6">
    <location>
        <begin position="405"/>
        <end position="479"/>
    </location>
</feature>
<dbReference type="InterPro" id="IPR044974">
    <property type="entry name" value="Disease_R_plants"/>
</dbReference>
<dbReference type="Gene3D" id="1.10.10.10">
    <property type="entry name" value="Winged helix-like DNA-binding domain superfamily/Winged helix DNA-binding domain"/>
    <property type="match status" value="1"/>
</dbReference>
<protein>
    <submittedName>
        <fullName evidence="8">Uncharacterized protein</fullName>
    </submittedName>
</protein>
<evidence type="ECO:0000256" key="2">
    <source>
        <dbReference type="ARBA" id="ARBA00022741"/>
    </source>
</evidence>
<dbReference type="PRINTS" id="PR00364">
    <property type="entry name" value="DISEASERSIST"/>
</dbReference>
<dbReference type="Gene3D" id="3.80.10.10">
    <property type="entry name" value="Ribonuclease Inhibitor"/>
    <property type="match status" value="2"/>
</dbReference>
<evidence type="ECO:0000313" key="9">
    <source>
        <dbReference type="Proteomes" id="UP001324115"/>
    </source>
</evidence>
<dbReference type="InterPro" id="IPR041118">
    <property type="entry name" value="Rx_N"/>
</dbReference>
<dbReference type="InterPro" id="IPR032675">
    <property type="entry name" value="LRR_dom_sf"/>
</dbReference>
<dbReference type="SUPFAM" id="SSF52540">
    <property type="entry name" value="P-loop containing nucleoside triphosphate hydrolases"/>
    <property type="match status" value="1"/>
</dbReference>
<dbReference type="CDD" id="cd14798">
    <property type="entry name" value="RX-CC_like"/>
    <property type="match status" value="1"/>
</dbReference>
<keyword evidence="1" id="KW-0677">Repeat</keyword>